<proteinExistence type="inferred from homology"/>
<dbReference type="PROSITE" id="PS51257">
    <property type="entry name" value="PROKAR_LIPOPROTEIN"/>
    <property type="match status" value="1"/>
</dbReference>
<evidence type="ECO:0000256" key="5">
    <source>
        <dbReference type="RuleBase" id="RU003915"/>
    </source>
</evidence>
<feature type="domain" description="PPIase FKBP-type" evidence="7">
    <location>
        <begin position="222"/>
        <end position="313"/>
    </location>
</feature>
<dbReference type="Pfam" id="PF00254">
    <property type="entry name" value="FKBP_C"/>
    <property type="match status" value="1"/>
</dbReference>
<name>A0ABQ2NBR1_9ACTN</name>
<evidence type="ECO:0000256" key="3">
    <source>
        <dbReference type="ARBA" id="ARBA00023235"/>
    </source>
</evidence>
<evidence type="ECO:0000259" key="7">
    <source>
        <dbReference type="PROSITE" id="PS50059"/>
    </source>
</evidence>
<evidence type="ECO:0000313" key="8">
    <source>
        <dbReference type="EMBL" id="GGO91842.1"/>
    </source>
</evidence>
<evidence type="ECO:0000256" key="2">
    <source>
        <dbReference type="ARBA" id="ARBA00023110"/>
    </source>
</evidence>
<dbReference type="SUPFAM" id="SSF54534">
    <property type="entry name" value="FKBP-like"/>
    <property type="match status" value="2"/>
</dbReference>
<organism evidence="8 9">
    <name type="scientific">Nocardioides phosphati</name>
    <dbReference type="NCBI Taxonomy" id="1867775"/>
    <lineage>
        <taxon>Bacteria</taxon>
        <taxon>Bacillati</taxon>
        <taxon>Actinomycetota</taxon>
        <taxon>Actinomycetes</taxon>
        <taxon>Propionibacteriales</taxon>
        <taxon>Nocardioidaceae</taxon>
        <taxon>Nocardioides</taxon>
    </lineage>
</organism>
<comment type="catalytic activity">
    <reaction evidence="1 4 5">
        <text>[protein]-peptidylproline (omega=180) = [protein]-peptidylproline (omega=0)</text>
        <dbReference type="Rhea" id="RHEA:16237"/>
        <dbReference type="Rhea" id="RHEA-COMP:10747"/>
        <dbReference type="Rhea" id="RHEA-COMP:10748"/>
        <dbReference type="ChEBI" id="CHEBI:83833"/>
        <dbReference type="ChEBI" id="CHEBI:83834"/>
        <dbReference type="EC" id="5.2.1.8"/>
    </reaction>
</comment>
<keyword evidence="2 4" id="KW-0697">Rotamase</keyword>
<sequence>MRRLVVTSTVLALSTAGLAACGSGDDSHLTGKVTVSGDFGKQPTVKYSGKVSTDKTIIKVLHKGTGATVAEGDSVTVNMYIGNGYDGKKALSTFDEGQSPSPVDVSKSTLPAIEKALKGQKIGSRVEVIAAPKDTWASQGGNAQLNIGNDDTTVWVIDLVKKAPKPLTGPQGKTLPTPAGAPKLKLTKGVPSGFDFTGMAPVGKTTKVYTLIKGSGPALKVGQNVKMDYLGQVVKGKVFDGSYAADRQPLDLPKPLGQGGVIQGWDKGLVGVTVGSRVILVIPSAEGYGAQGQGADIPPNADLVFVVDILAAN</sequence>
<comment type="caution">
    <text evidence="8">The sequence shown here is derived from an EMBL/GenBank/DDBJ whole genome shotgun (WGS) entry which is preliminary data.</text>
</comment>
<reference evidence="9" key="1">
    <citation type="journal article" date="2019" name="Int. J. Syst. Evol. Microbiol.">
        <title>The Global Catalogue of Microorganisms (GCM) 10K type strain sequencing project: providing services to taxonomists for standard genome sequencing and annotation.</title>
        <authorList>
            <consortium name="The Broad Institute Genomics Platform"/>
            <consortium name="The Broad Institute Genome Sequencing Center for Infectious Disease"/>
            <person name="Wu L."/>
            <person name="Ma J."/>
        </authorList>
    </citation>
    <scope>NUCLEOTIDE SEQUENCE [LARGE SCALE GENOMIC DNA]</scope>
    <source>
        <strain evidence="9">CGMCC 4.7371</strain>
    </source>
</reference>
<dbReference type="RefSeq" id="WP_188784526.1">
    <property type="nucleotide sequence ID" value="NZ_BMNI01000007.1"/>
</dbReference>
<dbReference type="PANTHER" id="PTHR45779">
    <property type="entry name" value="PEPTIDYLPROLYL ISOMERASE"/>
    <property type="match status" value="1"/>
</dbReference>
<keyword evidence="6" id="KW-0732">Signal</keyword>
<gene>
    <name evidence="8" type="primary">fkbP1</name>
    <name evidence="8" type="ORF">GCM10011584_26880</name>
</gene>
<dbReference type="InterPro" id="IPR046357">
    <property type="entry name" value="PPIase_dom_sf"/>
</dbReference>
<dbReference type="EC" id="5.2.1.8" evidence="5"/>
<feature type="domain" description="PPIase FKBP-type" evidence="7">
    <location>
        <begin position="73"/>
        <end position="163"/>
    </location>
</feature>
<dbReference type="Proteomes" id="UP000655410">
    <property type="component" value="Unassembled WGS sequence"/>
</dbReference>
<dbReference type="PANTHER" id="PTHR45779:SF7">
    <property type="entry name" value="PEPTIDYLPROLYL ISOMERASE"/>
    <property type="match status" value="1"/>
</dbReference>
<dbReference type="InterPro" id="IPR044609">
    <property type="entry name" value="FKBP2/11"/>
</dbReference>
<dbReference type="PROSITE" id="PS50059">
    <property type="entry name" value="FKBP_PPIASE"/>
    <property type="match status" value="2"/>
</dbReference>
<comment type="similarity">
    <text evidence="5">Belongs to the FKBP-type PPIase family.</text>
</comment>
<dbReference type="InterPro" id="IPR001179">
    <property type="entry name" value="PPIase_FKBP_dom"/>
</dbReference>
<keyword evidence="9" id="KW-1185">Reference proteome</keyword>
<protein>
    <recommendedName>
        <fullName evidence="5">Peptidyl-prolyl cis-trans isomerase</fullName>
        <ecNumber evidence="5">5.2.1.8</ecNumber>
    </recommendedName>
</protein>
<evidence type="ECO:0000313" key="9">
    <source>
        <dbReference type="Proteomes" id="UP000655410"/>
    </source>
</evidence>
<feature type="signal peptide" evidence="6">
    <location>
        <begin position="1"/>
        <end position="19"/>
    </location>
</feature>
<dbReference type="Gene3D" id="3.10.50.40">
    <property type="match status" value="2"/>
</dbReference>
<dbReference type="GO" id="GO:0016853">
    <property type="term" value="F:isomerase activity"/>
    <property type="evidence" value="ECO:0007669"/>
    <property type="project" value="UniProtKB-KW"/>
</dbReference>
<feature type="chain" id="PRO_5046343036" description="Peptidyl-prolyl cis-trans isomerase" evidence="6">
    <location>
        <begin position="20"/>
        <end position="313"/>
    </location>
</feature>
<accession>A0ABQ2NBR1</accession>
<evidence type="ECO:0000256" key="1">
    <source>
        <dbReference type="ARBA" id="ARBA00000971"/>
    </source>
</evidence>
<dbReference type="EMBL" id="BMNI01000007">
    <property type="protein sequence ID" value="GGO91842.1"/>
    <property type="molecule type" value="Genomic_DNA"/>
</dbReference>
<keyword evidence="3 4" id="KW-0413">Isomerase</keyword>
<evidence type="ECO:0000256" key="4">
    <source>
        <dbReference type="PROSITE-ProRule" id="PRU00277"/>
    </source>
</evidence>
<evidence type="ECO:0000256" key="6">
    <source>
        <dbReference type="SAM" id="SignalP"/>
    </source>
</evidence>